<keyword evidence="3" id="KW-0378">Hydrolase</keyword>
<dbReference type="GO" id="GO:0016926">
    <property type="term" value="P:protein desumoylation"/>
    <property type="evidence" value="ECO:0007669"/>
    <property type="project" value="TreeGrafter"/>
</dbReference>
<dbReference type="Pfam" id="PF02902">
    <property type="entry name" value="Peptidase_C48"/>
    <property type="match status" value="1"/>
</dbReference>
<sequence>MQSNYCKVTSSITLTHMDDFPSQIINFYMNLLMERSKEKGLPTVHAFNTFFFTKLKTAGYQAVKRWTKKVDVFSVDVLLVPIHLGVHWCLAVIDFRKKTITYYDSMGGINNEACRILLRLFWLNALGGSHREEGTEVLFMVSDPFMLSIFRAS</sequence>
<dbReference type="PROSITE" id="PS50600">
    <property type="entry name" value="ULP_PROTEASE"/>
    <property type="match status" value="1"/>
</dbReference>
<evidence type="ECO:0000313" key="7">
    <source>
        <dbReference type="Proteomes" id="UP000765507"/>
    </source>
</evidence>
<dbReference type="InterPro" id="IPR038765">
    <property type="entry name" value="Papain-like_cys_pep_sf"/>
</dbReference>
<evidence type="ECO:0000256" key="2">
    <source>
        <dbReference type="ARBA" id="ARBA00022670"/>
    </source>
</evidence>
<feature type="domain" description="Ubiquitin-like protease family profile" evidence="5">
    <location>
        <begin position="1"/>
        <end position="153"/>
    </location>
</feature>
<proteinExistence type="inferred from homology"/>
<dbReference type="Proteomes" id="UP000765507">
    <property type="component" value="Unassembled WGS sequence"/>
</dbReference>
<keyword evidence="2" id="KW-0645">Protease</keyword>
<keyword evidence="4" id="KW-0788">Thiol protease</keyword>
<dbReference type="OrthoDB" id="1939479at2759"/>
<evidence type="ECO:0000256" key="3">
    <source>
        <dbReference type="ARBA" id="ARBA00022801"/>
    </source>
</evidence>
<name>A0A8T1RX59_CHESE</name>
<dbReference type="InterPro" id="IPR003653">
    <property type="entry name" value="Peptidase_C48_C"/>
</dbReference>
<organism evidence="6 7">
    <name type="scientific">Chelydra serpentina</name>
    <name type="common">Snapping turtle</name>
    <name type="synonym">Testudo serpentina</name>
    <dbReference type="NCBI Taxonomy" id="8475"/>
    <lineage>
        <taxon>Eukaryota</taxon>
        <taxon>Metazoa</taxon>
        <taxon>Chordata</taxon>
        <taxon>Craniata</taxon>
        <taxon>Vertebrata</taxon>
        <taxon>Euteleostomi</taxon>
        <taxon>Archelosauria</taxon>
        <taxon>Testudinata</taxon>
        <taxon>Testudines</taxon>
        <taxon>Cryptodira</taxon>
        <taxon>Durocryptodira</taxon>
        <taxon>Americhelydia</taxon>
        <taxon>Chelydroidea</taxon>
        <taxon>Chelydridae</taxon>
        <taxon>Chelydra</taxon>
    </lineage>
</organism>
<dbReference type="GO" id="GO:0005634">
    <property type="term" value="C:nucleus"/>
    <property type="evidence" value="ECO:0007669"/>
    <property type="project" value="TreeGrafter"/>
</dbReference>
<evidence type="ECO:0000259" key="5">
    <source>
        <dbReference type="PROSITE" id="PS50600"/>
    </source>
</evidence>
<comment type="similarity">
    <text evidence="1">Belongs to the peptidase C48 family.</text>
</comment>
<dbReference type="SUPFAM" id="SSF54001">
    <property type="entry name" value="Cysteine proteinases"/>
    <property type="match status" value="1"/>
</dbReference>
<dbReference type="Gene3D" id="3.40.395.10">
    <property type="entry name" value="Adenoviral Proteinase, Chain A"/>
    <property type="match status" value="1"/>
</dbReference>
<protein>
    <submittedName>
        <fullName evidence="6">SUMO1/sentrin specific peptidase 1</fullName>
    </submittedName>
</protein>
<evidence type="ECO:0000256" key="4">
    <source>
        <dbReference type="ARBA" id="ARBA00022807"/>
    </source>
</evidence>
<evidence type="ECO:0000256" key="1">
    <source>
        <dbReference type="ARBA" id="ARBA00005234"/>
    </source>
</evidence>
<accession>A0A8T1RX59</accession>
<reference evidence="6 7" key="1">
    <citation type="journal article" date="2020" name="G3 (Bethesda)">
        <title>Draft Genome of the Common Snapping Turtle, Chelydra serpentina, a Model for Phenotypic Plasticity in Reptiles.</title>
        <authorList>
            <person name="Das D."/>
            <person name="Singh S.K."/>
            <person name="Bierstedt J."/>
            <person name="Erickson A."/>
            <person name="Galli G.L.J."/>
            <person name="Crossley D.A. 2nd"/>
            <person name="Rhen T."/>
        </authorList>
    </citation>
    <scope>NUCLEOTIDE SEQUENCE [LARGE SCALE GENOMIC DNA]</scope>
    <source>
        <strain evidence="6">KW</strain>
    </source>
</reference>
<gene>
    <name evidence="6" type="ORF">G0U57_009722</name>
</gene>
<dbReference type="EMBL" id="JAHGAV010002514">
    <property type="protein sequence ID" value="KAG6921181.1"/>
    <property type="molecule type" value="Genomic_DNA"/>
</dbReference>
<dbReference type="PANTHER" id="PTHR12606:SF30">
    <property type="entry name" value="SENTRIN-SPECIFIC PROTEASE 1"/>
    <property type="match status" value="1"/>
</dbReference>
<dbReference type="GO" id="GO:0006508">
    <property type="term" value="P:proteolysis"/>
    <property type="evidence" value="ECO:0007669"/>
    <property type="project" value="UniProtKB-KW"/>
</dbReference>
<dbReference type="GO" id="GO:0016929">
    <property type="term" value="F:deSUMOylase activity"/>
    <property type="evidence" value="ECO:0007669"/>
    <property type="project" value="TreeGrafter"/>
</dbReference>
<evidence type="ECO:0000313" key="6">
    <source>
        <dbReference type="EMBL" id="KAG6921181.1"/>
    </source>
</evidence>
<dbReference type="PANTHER" id="PTHR12606">
    <property type="entry name" value="SENTRIN/SUMO-SPECIFIC PROTEASE"/>
    <property type="match status" value="1"/>
</dbReference>
<comment type="caution">
    <text evidence="6">The sequence shown here is derived from an EMBL/GenBank/DDBJ whole genome shotgun (WGS) entry which is preliminary data.</text>
</comment>
<dbReference type="AlphaFoldDB" id="A0A8T1RX59"/>
<keyword evidence="7" id="KW-1185">Reference proteome</keyword>